<accession>A0A653BZ61</accession>
<dbReference type="Proteomes" id="UP000410492">
    <property type="component" value="Unassembled WGS sequence"/>
</dbReference>
<evidence type="ECO:0000313" key="1">
    <source>
        <dbReference type="EMBL" id="VEN40606.1"/>
    </source>
</evidence>
<reference evidence="1 2" key="1">
    <citation type="submission" date="2019-01" db="EMBL/GenBank/DDBJ databases">
        <authorList>
            <person name="Sayadi A."/>
        </authorList>
    </citation>
    <scope>NUCLEOTIDE SEQUENCE [LARGE SCALE GENOMIC DNA]</scope>
</reference>
<protein>
    <submittedName>
        <fullName evidence="1">Uncharacterized protein</fullName>
    </submittedName>
</protein>
<organism evidence="1 2">
    <name type="scientific">Callosobruchus maculatus</name>
    <name type="common">Southern cowpea weevil</name>
    <name type="synonym">Pulse bruchid</name>
    <dbReference type="NCBI Taxonomy" id="64391"/>
    <lineage>
        <taxon>Eukaryota</taxon>
        <taxon>Metazoa</taxon>
        <taxon>Ecdysozoa</taxon>
        <taxon>Arthropoda</taxon>
        <taxon>Hexapoda</taxon>
        <taxon>Insecta</taxon>
        <taxon>Pterygota</taxon>
        <taxon>Neoptera</taxon>
        <taxon>Endopterygota</taxon>
        <taxon>Coleoptera</taxon>
        <taxon>Polyphaga</taxon>
        <taxon>Cucujiformia</taxon>
        <taxon>Chrysomeloidea</taxon>
        <taxon>Chrysomelidae</taxon>
        <taxon>Bruchinae</taxon>
        <taxon>Bruchini</taxon>
        <taxon>Callosobruchus</taxon>
    </lineage>
</organism>
<keyword evidence="2" id="KW-1185">Reference proteome</keyword>
<evidence type="ECO:0000313" key="2">
    <source>
        <dbReference type="Proteomes" id="UP000410492"/>
    </source>
</evidence>
<proteinExistence type="predicted"/>
<gene>
    <name evidence="1" type="ORF">CALMAC_LOCUS4710</name>
</gene>
<dbReference type="AlphaFoldDB" id="A0A653BZ61"/>
<dbReference type="EMBL" id="CAACVG010006557">
    <property type="protein sequence ID" value="VEN40606.1"/>
    <property type="molecule type" value="Genomic_DNA"/>
</dbReference>
<sequence length="130" mass="14836">MTPIYRRVRNQQNLKQLMLINQEKGIGSFLKASRHFEQGEGFCLVCRSHTRNISLHVNRAANFRRIHESDSSSAVHCTKPYINSVLRKVRGRTNRGRYKSFKAMPAICHSDATSKLPRSHKNEVLASSNG</sequence>
<name>A0A653BZ61_CALMS</name>